<feature type="domain" description="VWFA" evidence="3">
    <location>
        <begin position="595"/>
        <end position="809"/>
    </location>
</feature>
<dbReference type="Proteomes" id="UP000295781">
    <property type="component" value="Chromosome"/>
</dbReference>
<evidence type="ECO:0000313" key="4">
    <source>
        <dbReference type="EMBL" id="AUX23557.1"/>
    </source>
</evidence>
<dbReference type="AlphaFoldDB" id="A0A4P2Q2M0"/>
<protein>
    <submittedName>
        <fullName evidence="4">Keratin associated protein 5-1</fullName>
    </submittedName>
</protein>
<name>A0A4P2Q2M0_SORCE</name>
<dbReference type="PROSITE" id="PS50234">
    <property type="entry name" value="VWFA"/>
    <property type="match status" value="1"/>
</dbReference>
<dbReference type="Gene3D" id="3.40.50.410">
    <property type="entry name" value="von Willebrand factor, type A domain"/>
    <property type="match status" value="1"/>
</dbReference>
<dbReference type="InterPro" id="IPR036465">
    <property type="entry name" value="vWFA_dom_sf"/>
</dbReference>
<dbReference type="OrthoDB" id="5477643at2"/>
<evidence type="ECO:0000256" key="2">
    <source>
        <dbReference type="SAM" id="Phobius"/>
    </source>
</evidence>
<reference evidence="4 5" key="1">
    <citation type="submission" date="2015-09" db="EMBL/GenBank/DDBJ databases">
        <title>Sorangium comparison.</title>
        <authorList>
            <person name="Zaburannyi N."/>
            <person name="Bunk B."/>
            <person name="Overmann J."/>
            <person name="Mueller R."/>
        </authorList>
    </citation>
    <scope>NUCLEOTIDE SEQUENCE [LARGE SCALE GENOMIC DNA]</scope>
    <source>
        <strain evidence="4 5">So ceGT47</strain>
    </source>
</reference>
<evidence type="ECO:0000259" key="3">
    <source>
        <dbReference type="PROSITE" id="PS50234"/>
    </source>
</evidence>
<evidence type="ECO:0000256" key="1">
    <source>
        <dbReference type="SAM" id="MobiDB-lite"/>
    </source>
</evidence>
<sequence length="1032" mass="106110">MAGPSTKWKGALSRSGSAEAWAPRALLLITLFTAAAVIAGACSGNNSGLPGPGDGAATGGGSDGGTGGPCAEGEVVECHLTVGEHAGVLTCLDGIRRCEGGKFGACSGTTTMRRSPLGPGPRGGGEGANPRPLANSEPSNGGLCATNPCDPSCQSFEETPDGGPIVLEGDGTSYTWSVGDINELPETVARQGTHQPCTTAEDCQFDQYCSAPSVGACAHDLCADGGALLSTCNACVTKVCEENPACCVQTAVPGDCGHDACEVTGGAADNMNTTCGDPCIAAICEADPRCCTPLCDVFNPDVNPHLACEAAVGPGSMCMIGNKCSKIGSVCPPELAPDGSNACTGSWTQNCVDLVATQCPGKTCVSSSGWTDTCVGLAETMCGASCEAGGMCAHDKCYTGPRLAESCDPCVALVCEQEPSCCALNGEWTQRCVDLVETACGETCPQRGLCKSYLPNETNPDCGGVDLTLGVPCGGTIPVCNRGNTQAPAGIEIRAYSAGAGQLPSSAPGRILDACNPTGGTVACTTALPIDPGECISVADCAGLTDGMELFVNPPGPDTVVECQCGNNGSVYQSAECQSPGCIATASISLVRPVTLFVSLDKSLSMVRNNANEDVSDDRWEPATDALKDFFADPESAGLGVALRFWPHNNPGNCNGDPYCQYDGCANPIVPFDGTTAQRLTADLAPIDQQEVRLISAIDSVEPPAGGTPMYGALHGATTWAINYKNAHPEEEVAVVLVTDGIPTDCVTAPNTIADLARDAFQDHGVRVHMVGFGGSNPEVINLIADAGGGRAFNLSAGGTLRGSLRNALVSIRGEVLPCNVTVPVAGASDPNAVSVIHVNNAGTETLLTRVPDAASCGAGTTGWYFPDATYSSVRLCPGTCESVREQAGGKVRAIVPCVETGLSAIDTSWERYHAVCPPGTKAQWGYLRYRTSTPGDSRIEFFVRSADDPEALEAATVRQAATASATPTDTQICDETSTPTCAVDLFEVLGELPDARRDYLELRMRLHPTSASEGGAQVQDWEITYSCPDSE</sequence>
<keyword evidence="2" id="KW-0472">Membrane</keyword>
<proteinExistence type="predicted"/>
<feature type="transmembrane region" description="Helical" evidence="2">
    <location>
        <begin position="21"/>
        <end position="41"/>
    </location>
</feature>
<dbReference type="EMBL" id="CP012670">
    <property type="protein sequence ID" value="AUX23557.1"/>
    <property type="molecule type" value="Genomic_DNA"/>
</dbReference>
<keyword evidence="4" id="KW-0416">Keratin</keyword>
<keyword evidence="2" id="KW-1133">Transmembrane helix</keyword>
<dbReference type="RefSeq" id="WP_129348806.1">
    <property type="nucleotide sequence ID" value="NZ_CP012670.1"/>
</dbReference>
<dbReference type="InterPro" id="IPR002035">
    <property type="entry name" value="VWF_A"/>
</dbReference>
<dbReference type="SUPFAM" id="SSF53300">
    <property type="entry name" value="vWA-like"/>
    <property type="match status" value="1"/>
</dbReference>
<dbReference type="GO" id="GO:0005882">
    <property type="term" value="C:intermediate filament"/>
    <property type="evidence" value="ECO:0007669"/>
    <property type="project" value="UniProtKB-KW"/>
</dbReference>
<evidence type="ECO:0000313" key="5">
    <source>
        <dbReference type="Proteomes" id="UP000295781"/>
    </source>
</evidence>
<gene>
    <name evidence="4" type="ORF">SOCEGT47_040840</name>
</gene>
<accession>A0A4P2Q2M0</accession>
<keyword evidence="2" id="KW-0812">Transmembrane</keyword>
<organism evidence="4 5">
    <name type="scientific">Sorangium cellulosum</name>
    <name type="common">Polyangium cellulosum</name>
    <dbReference type="NCBI Taxonomy" id="56"/>
    <lineage>
        <taxon>Bacteria</taxon>
        <taxon>Pseudomonadati</taxon>
        <taxon>Myxococcota</taxon>
        <taxon>Polyangia</taxon>
        <taxon>Polyangiales</taxon>
        <taxon>Polyangiaceae</taxon>
        <taxon>Sorangium</taxon>
    </lineage>
</organism>
<feature type="region of interest" description="Disordered" evidence="1">
    <location>
        <begin position="109"/>
        <end position="139"/>
    </location>
</feature>